<evidence type="ECO:0000256" key="1">
    <source>
        <dbReference type="SAM" id="MobiDB-lite"/>
    </source>
</evidence>
<accession>A0A1U7VUN0</accession>
<name>A0A1U7VUN0_NICSY</name>
<evidence type="ECO:0000313" key="3">
    <source>
        <dbReference type="RefSeq" id="XP_009770068.1"/>
    </source>
</evidence>
<reference evidence="3" key="2">
    <citation type="submission" date="2025-08" db="UniProtKB">
        <authorList>
            <consortium name="RefSeq"/>
        </authorList>
    </citation>
    <scope>IDENTIFICATION</scope>
    <source>
        <tissue evidence="3">Leaf</tissue>
    </source>
</reference>
<dbReference type="eggNOG" id="KOG0017">
    <property type="taxonomic scope" value="Eukaryota"/>
</dbReference>
<sequence length="138" mass="15453">MRMLGQGHPKELLSNRGRTNFARGREQPQGPLKSPSPARTVQMIIGGGDDTNVKRIMVDDGNDMCIIHPQVLVQMRLEDKIISHCITLTGFNNVVERTYGEIVLPILAGGFTLETKFHVMNQETTYNAIIGRPWIHAM</sequence>
<dbReference type="AlphaFoldDB" id="A0A1U7VUN0"/>
<dbReference type="PANTHER" id="PTHR33240">
    <property type="entry name" value="OS08G0508500 PROTEIN"/>
    <property type="match status" value="1"/>
</dbReference>
<keyword evidence="2" id="KW-1185">Reference proteome</keyword>
<dbReference type="InterPro" id="IPR021109">
    <property type="entry name" value="Peptidase_aspartic_dom_sf"/>
</dbReference>
<dbReference type="Gene3D" id="2.40.70.10">
    <property type="entry name" value="Acid Proteases"/>
    <property type="match status" value="1"/>
</dbReference>
<dbReference type="RefSeq" id="XP_009770068.1">
    <property type="nucleotide sequence ID" value="XM_009771766.1"/>
</dbReference>
<dbReference type="CDD" id="cd00303">
    <property type="entry name" value="retropepsin_like"/>
    <property type="match status" value="1"/>
</dbReference>
<evidence type="ECO:0000313" key="2">
    <source>
        <dbReference type="Proteomes" id="UP000189701"/>
    </source>
</evidence>
<proteinExistence type="predicted"/>
<organism evidence="2 3">
    <name type="scientific">Nicotiana sylvestris</name>
    <name type="common">Wood tobacco</name>
    <name type="synonym">South American tobacco</name>
    <dbReference type="NCBI Taxonomy" id="4096"/>
    <lineage>
        <taxon>Eukaryota</taxon>
        <taxon>Viridiplantae</taxon>
        <taxon>Streptophyta</taxon>
        <taxon>Embryophyta</taxon>
        <taxon>Tracheophyta</taxon>
        <taxon>Spermatophyta</taxon>
        <taxon>Magnoliopsida</taxon>
        <taxon>eudicotyledons</taxon>
        <taxon>Gunneridae</taxon>
        <taxon>Pentapetalae</taxon>
        <taxon>asterids</taxon>
        <taxon>lamiids</taxon>
        <taxon>Solanales</taxon>
        <taxon>Solanaceae</taxon>
        <taxon>Nicotianoideae</taxon>
        <taxon>Nicotianeae</taxon>
        <taxon>Nicotiana</taxon>
    </lineage>
</organism>
<protein>
    <submittedName>
        <fullName evidence="3">Uncharacterized protein LOC104220817</fullName>
    </submittedName>
</protein>
<reference evidence="2" key="1">
    <citation type="journal article" date="2013" name="Genome Biol.">
        <title>Reference genomes and transcriptomes of Nicotiana sylvestris and Nicotiana tomentosiformis.</title>
        <authorList>
            <person name="Sierro N."/>
            <person name="Battey J.N."/>
            <person name="Ouadi S."/>
            <person name="Bovet L."/>
            <person name="Goepfert S."/>
            <person name="Bakaher N."/>
            <person name="Peitsch M.C."/>
            <person name="Ivanov N.V."/>
        </authorList>
    </citation>
    <scope>NUCLEOTIDE SEQUENCE [LARGE SCALE GENOMIC DNA]</scope>
</reference>
<gene>
    <name evidence="3" type="primary">LOC104220817</name>
</gene>
<feature type="region of interest" description="Disordered" evidence="1">
    <location>
        <begin position="1"/>
        <end position="39"/>
    </location>
</feature>
<dbReference type="PANTHER" id="PTHR33240:SF8">
    <property type="entry name" value="OS03G0439900 PROTEIN"/>
    <property type="match status" value="1"/>
</dbReference>
<dbReference type="Proteomes" id="UP000189701">
    <property type="component" value="Unplaced"/>
</dbReference>